<evidence type="ECO:0000313" key="1">
    <source>
        <dbReference type="EMBL" id="PWR18420.1"/>
    </source>
</evidence>
<accession>A0A317DWU6</accession>
<reference evidence="1 2" key="1">
    <citation type="submission" date="2018-05" db="EMBL/GenBank/DDBJ databases">
        <title>Zavarzinia sp. HR-AS.</title>
        <authorList>
            <person name="Lee Y."/>
            <person name="Jeon C.O."/>
        </authorList>
    </citation>
    <scope>NUCLEOTIDE SEQUENCE [LARGE SCALE GENOMIC DNA]</scope>
    <source>
        <strain evidence="1 2">HR-AS</strain>
    </source>
</reference>
<dbReference type="Gene3D" id="2.50.20.10">
    <property type="entry name" value="Lipoprotein localisation LolA/LolB/LppX"/>
    <property type="match status" value="1"/>
</dbReference>
<dbReference type="InterPro" id="IPR006311">
    <property type="entry name" value="TAT_signal"/>
</dbReference>
<evidence type="ECO:0000313" key="2">
    <source>
        <dbReference type="Proteomes" id="UP000245461"/>
    </source>
</evidence>
<dbReference type="EMBL" id="QGLE01000015">
    <property type="protein sequence ID" value="PWR18420.1"/>
    <property type="molecule type" value="Genomic_DNA"/>
</dbReference>
<dbReference type="InterPro" id="IPR010752">
    <property type="entry name" value="DUF1329"/>
</dbReference>
<dbReference type="AlphaFoldDB" id="A0A317DWU6"/>
<organism evidence="1 2">
    <name type="scientific">Zavarzinia aquatilis</name>
    <dbReference type="NCBI Taxonomy" id="2211142"/>
    <lineage>
        <taxon>Bacteria</taxon>
        <taxon>Pseudomonadati</taxon>
        <taxon>Pseudomonadota</taxon>
        <taxon>Alphaproteobacteria</taxon>
        <taxon>Rhodospirillales</taxon>
        <taxon>Zavarziniaceae</taxon>
        <taxon>Zavarzinia</taxon>
    </lineage>
</organism>
<dbReference type="PROSITE" id="PS51318">
    <property type="entry name" value="TAT"/>
    <property type="match status" value="1"/>
</dbReference>
<comment type="caution">
    <text evidence="1">The sequence shown here is derived from an EMBL/GenBank/DDBJ whole genome shotgun (WGS) entry which is preliminary data.</text>
</comment>
<dbReference type="Proteomes" id="UP000245461">
    <property type="component" value="Unassembled WGS sequence"/>
</dbReference>
<proteinExistence type="predicted"/>
<keyword evidence="2" id="KW-1185">Reference proteome</keyword>
<dbReference type="RefSeq" id="WP_109907838.1">
    <property type="nucleotide sequence ID" value="NZ_QGLE01000015.1"/>
</dbReference>
<dbReference type="OrthoDB" id="7231741at2"/>
<evidence type="ECO:0008006" key="3">
    <source>
        <dbReference type="Google" id="ProtNLM"/>
    </source>
</evidence>
<sequence>MHITKFDKGYTRRQFMDKSAKAGLSLGMLTALWPEIARSGDISKVYPEELLSIDAYTKGKIKTGDIVDANNVDIVKDLLDPIAYKQVKEMGRKIRIVKTTTDVTRMFPHKYLEATLSNKGKAKFDAKGNVVIENGDPWIGGNPFPDSKDGLEAFANITLSWGRHDQTLYAIKDWDISPSGSVSYQYDFCWCEQNTTGLLNNPEGPYWQGKKDRNRYQSVWFLTPNDVRGTSFLNEWYYDQTQFPDLFGYLPAFKRERRFPTNQRFEPLVPGVTIFLSDAWAAGDPMLTWGNYKVIETKPHLGAVSENWAGDDPNWEKPAHGGPKDQTFWLSNMELCPEVLVIECEPTGYPRAPVGKKRVYVDTRNMMFIAYLTYDRRGEMWKSFEPAFSLYDTGKNKVMDGDHVHWSWGHFTCHDIQSNRMSRALKAKEIAGGYKSGFNQGDGIHDQYLTIQAIRRLGA</sequence>
<protein>
    <recommendedName>
        <fullName evidence="3">DUF1329 domain-containing protein</fullName>
    </recommendedName>
</protein>
<dbReference type="Pfam" id="PF07044">
    <property type="entry name" value="DUF1329"/>
    <property type="match status" value="1"/>
</dbReference>
<name>A0A317DWU6_9PROT</name>
<gene>
    <name evidence="1" type="ORF">DKG74_19430</name>
</gene>